<dbReference type="Pfam" id="PF09334">
    <property type="entry name" value="tRNA-synt_1g"/>
    <property type="match status" value="1"/>
</dbReference>
<keyword evidence="1 6" id="KW-0436">Ligase</keyword>
<keyword evidence="2 6" id="KW-0547">Nucleotide-binding</keyword>
<keyword evidence="5 6" id="KW-0030">Aminoacyl-tRNA synthetase</keyword>
<comment type="similarity">
    <text evidence="6">Belongs to the class-I aminoacyl-tRNA synthetase family.</text>
</comment>
<dbReference type="Gene3D" id="1.10.730.10">
    <property type="entry name" value="Isoleucyl-tRNA Synthetase, Domain 1"/>
    <property type="match status" value="1"/>
</dbReference>
<dbReference type="InterPro" id="IPR015413">
    <property type="entry name" value="Methionyl/Leucyl_tRNA_Synth"/>
</dbReference>
<dbReference type="PANTHER" id="PTHR43326:SF1">
    <property type="entry name" value="METHIONINE--TRNA LIGASE, MITOCHONDRIAL"/>
    <property type="match status" value="1"/>
</dbReference>
<dbReference type="RefSeq" id="WP_344040140.1">
    <property type="nucleotide sequence ID" value="NZ_BAAAKE010000021.1"/>
</dbReference>
<evidence type="ECO:0000259" key="8">
    <source>
        <dbReference type="Pfam" id="PF09334"/>
    </source>
</evidence>
<evidence type="ECO:0000256" key="4">
    <source>
        <dbReference type="ARBA" id="ARBA00022917"/>
    </source>
</evidence>
<dbReference type="InterPro" id="IPR041872">
    <property type="entry name" value="Anticodon_Met"/>
</dbReference>
<dbReference type="Gene3D" id="3.40.50.620">
    <property type="entry name" value="HUPs"/>
    <property type="match status" value="1"/>
</dbReference>
<proteinExistence type="inferred from homology"/>
<evidence type="ECO:0000256" key="3">
    <source>
        <dbReference type="ARBA" id="ARBA00022840"/>
    </source>
</evidence>
<dbReference type="SUPFAM" id="SSF52374">
    <property type="entry name" value="Nucleotidylyl transferase"/>
    <property type="match status" value="1"/>
</dbReference>
<evidence type="ECO:0000256" key="2">
    <source>
        <dbReference type="ARBA" id="ARBA00022741"/>
    </source>
</evidence>
<evidence type="ECO:0000313" key="10">
    <source>
        <dbReference type="Proteomes" id="UP001595833"/>
    </source>
</evidence>
<dbReference type="PANTHER" id="PTHR43326">
    <property type="entry name" value="METHIONYL-TRNA SYNTHETASE"/>
    <property type="match status" value="1"/>
</dbReference>
<evidence type="ECO:0000256" key="7">
    <source>
        <dbReference type="SAM" id="MobiDB-lite"/>
    </source>
</evidence>
<protein>
    <submittedName>
        <fullName evidence="9">Class I tRNA ligase family protein</fullName>
    </submittedName>
</protein>
<dbReference type="Proteomes" id="UP001595833">
    <property type="component" value="Unassembled WGS sequence"/>
</dbReference>
<comment type="caution">
    <text evidence="9">The sequence shown here is derived from an EMBL/GenBank/DDBJ whole genome shotgun (WGS) entry which is preliminary data.</text>
</comment>
<evidence type="ECO:0000256" key="6">
    <source>
        <dbReference type="RuleBase" id="RU363039"/>
    </source>
</evidence>
<keyword evidence="10" id="KW-1185">Reference proteome</keyword>
<dbReference type="GO" id="GO:0016874">
    <property type="term" value="F:ligase activity"/>
    <property type="evidence" value="ECO:0007669"/>
    <property type="project" value="UniProtKB-KW"/>
</dbReference>
<keyword evidence="3 6" id="KW-0067">ATP-binding</keyword>
<evidence type="ECO:0000256" key="5">
    <source>
        <dbReference type="ARBA" id="ARBA00023146"/>
    </source>
</evidence>
<dbReference type="InterPro" id="IPR009080">
    <property type="entry name" value="tRNAsynth_Ia_anticodon-bd"/>
</dbReference>
<evidence type="ECO:0000313" key="9">
    <source>
        <dbReference type="EMBL" id="MFC5060177.1"/>
    </source>
</evidence>
<feature type="compositionally biased region" description="Low complexity" evidence="7">
    <location>
        <begin position="257"/>
        <end position="278"/>
    </location>
</feature>
<organism evidence="9 10">
    <name type="scientific">Saccharothrix xinjiangensis</name>
    <dbReference type="NCBI Taxonomy" id="204798"/>
    <lineage>
        <taxon>Bacteria</taxon>
        <taxon>Bacillati</taxon>
        <taxon>Actinomycetota</taxon>
        <taxon>Actinomycetes</taxon>
        <taxon>Pseudonocardiales</taxon>
        <taxon>Pseudonocardiaceae</taxon>
        <taxon>Saccharothrix</taxon>
    </lineage>
</organism>
<feature type="domain" description="Methionyl/Leucyl tRNA synthetase" evidence="8">
    <location>
        <begin position="84"/>
        <end position="214"/>
    </location>
</feature>
<reference evidence="10" key="1">
    <citation type="journal article" date="2019" name="Int. J. Syst. Evol. Microbiol.">
        <title>The Global Catalogue of Microorganisms (GCM) 10K type strain sequencing project: providing services to taxonomists for standard genome sequencing and annotation.</title>
        <authorList>
            <consortium name="The Broad Institute Genomics Platform"/>
            <consortium name="The Broad Institute Genome Sequencing Center for Infectious Disease"/>
            <person name="Wu L."/>
            <person name="Ma J."/>
        </authorList>
    </citation>
    <scope>NUCLEOTIDE SEQUENCE [LARGE SCALE GENOMIC DNA]</scope>
    <source>
        <strain evidence="10">KCTC 12848</strain>
    </source>
</reference>
<dbReference type="InterPro" id="IPR023457">
    <property type="entry name" value="Met-tRNA_synth_2"/>
</dbReference>
<feature type="region of interest" description="Disordered" evidence="7">
    <location>
        <begin position="244"/>
        <end position="283"/>
    </location>
</feature>
<sequence>MSRFYVTTSNLDPVRADVLARHRRLRGDRVRFLLVSPTRDTRDLLALSSTDTVDPSDTGHRAGVSRLWRACAAAGDLNRGPGDEWAFRLSRHTGRLRELIKTGELRIEPATRRDEVLALLAAEPPDVRAAGPDDQGAPVPDHPGLALEPWWDAATGVTGLGYGADSPNHRRWWLEGDRRVHVVDADALRPHAVLWPAVLLSAGLPPPTDIYIHDPAAALDLTDLTDLADRHGADAVRWWLLRTAPTPAGRQPPPTTRPAAPTSGPAAPTSHPATPSGPRAASPDRLVALANDDLAGTLGGLVDRVTTMVHRYRAGKPPVALPPPDAEALLTACRAAPDQVNEALAAFDFRQATDAVWRIVEQAGRYADRARPWDLARADRAGDRDARDRLDAVLAVLLTACRVLATELTPFLPTLAAGIAGQCITLTDSLAAPRALFPRR</sequence>
<keyword evidence="4 6" id="KW-0648">Protein biosynthesis</keyword>
<dbReference type="CDD" id="cd07957">
    <property type="entry name" value="Anticodon_Ia_Met"/>
    <property type="match status" value="1"/>
</dbReference>
<accession>A0ABV9YEU9</accession>
<gene>
    <name evidence="9" type="ORF">ACFPFM_41245</name>
</gene>
<evidence type="ECO:0000256" key="1">
    <source>
        <dbReference type="ARBA" id="ARBA00022598"/>
    </source>
</evidence>
<dbReference type="InterPro" id="IPR014729">
    <property type="entry name" value="Rossmann-like_a/b/a_fold"/>
</dbReference>
<dbReference type="EMBL" id="JBHSJB010000052">
    <property type="protein sequence ID" value="MFC5060177.1"/>
    <property type="molecule type" value="Genomic_DNA"/>
</dbReference>
<name>A0ABV9YEU9_9PSEU</name>
<dbReference type="SUPFAM" id="SSF47323">
    <property type="entry name" value="Anticodon-binding domain of a subclass of class I aminoacyl-tRNA synthetases"/>
    <property type="match status" value="1"/>
</dbReference>